<dbReference type="InterPro" id="IPR036291">
    <property type="entry name" value="NAD(P)-bd_dom_sf"/>
</dbReference>
<feature type="binding site" evidence="5 6">
    <location>
        <position position="190"/>
    </location>
    <ligand>
        <name>substrate</name>
    </ligand>
</feature>
<dbReference type="NCBIfam" id="NF004005">
    <property type="entry name" value="PRK05476.2-3"/>
    <property type="match status" value="1"/>
</dbReference>
<dbReference type="PROSITE" id="PS00739">
    <property type="entry name" value="ADOHCYASE_2"/>
    <property type="match status" value="1"/>
</dbReference>
<dbReference type="Pfam" id="PF00670">
    <property type="entry name" value="AdoHcyase_NAD"/>
    <property type="match status" value="1"/>
</dbReference>
<dbReference type="EMBL" id="BMIF01000002">
    <property type="protein sequence ID" value="GGA57411.1"/>
    <property type="molecule type" value="Genomic_DNA"/>
</dbReference>
<comment type="subcellular location">
    <subcellularLocation>
        <location evidence="5">Cytoplasm</location>
    </subcellularLocation>
</comment>
<accession>A0A916RH53</accession>
<feature type="binding site" evidence="5">
    <location>
        <position position="225"/>
    </location>
    <ligand>
        <name>NAD(+)</name>
        <dbReference type="ChEBI" id="CHEBI:57540"/>
    </ligand>
</feature>
<evidence type="ECO:0000256" key="8">
    <source>
        <dbReference type="RuleBase" id="RU000548"/>
    </source>
</evidence>
<dbReference type="SUPFAM" id="SSF52283">
    <property type="entry name" value="Formate/glycerate dehydrogenase catalytic domain-like"/>
    <property type="match status" value="1"/>
</dbReference>
<keyword evidence="4 5" id="KW-0520">NAD</keyword>
<feature type="binding site" evidence="5">
    <location>
        <begin position="254"/>
        <end position="259"/>
    </location>
    <ligand>
        <name>NAD(+)</name>
        <dbReference type="ChEBI" id="CHEBI:57540"/>
    </ligand>
</feature>
<feature type="binding site" evidence="7">
    <location>
        <begin position="256"/>
        <end position="261"/>
    </location>
    <ligand>
        <name>NAD(+)</name>
        <dbReference type="ChEBI" id="CHEBI:57540"/>
    </ligand>
</feature>
<reference evidence="11" key="1">
    <citation type="journal article" date="2014" name="Int. J. Syst. Evol. Microbiol.">
        <title>Complete genome sequence of Corynebacterium casei LMG S-19264T (=DSM 44701T), isolated from a smear-ripened cheese.</title>
        <authorList>
            <consortium name="US DOE Joint Genome Institute (JGI-PGF)"/>
            <person name="Walter F."/>
            <person name="Albersmeier A."/>
            <person name="Kalinowski J."/>
            <person name="Ruckert C."/>
        </authorList>
    </citation>
    <scope>NUCLEOTIDE SEQUENCE</scope>
    <source>
        <strain evidence="11">CGMCC 1.15320</strain>
    </source>
</reference>
<feature type="binding site" evidence="5 7">
    <location>
        <begin position="191"/>
        <end position="193"/>
    </location>
    <ligand>
        <name>NAD(+)</name>
        <dbReference type="ChEBI" id="CHEBI:57540"/>
    </ligand>
</feature>
<evidence type="ECO:0000256" key="5">
    <source>
        <dbReference type="HAMAP-Rule" id="MF_00563"/>
    </source>
</evidence>
<feature type="binding site" evidence="7">
    <location>
        <position position="385"/>
    </location>
    <ligand>
        <name>NAD(+)</name>
        <dbReference type="ChEBI" id="CHEBI:57540"/>
    </ligand>
</feature>
<protein>
    <recommendedName>
        <fullName evidence="5">Adenosylhomocysteinase</fullName>
        <ecNumber evidence="5">3.13.2.1</ecNumber>
    </recommendedName>
    <alternativeName>
        <fullName evidence="5">S-adenosyl-L-homocysteine hydrolase</fullName>
        <shortName evidence="5">AdoHcyase</shortName>
    </alternativeName>
</protein>
<dbReference type="Gene3D" id="3.40.50.720">
    <property type="entry name" value="NAD(P)-binding Rossmann-like Domain"/>
    <property type="match status" value="1"/>
</dbReference>
<keyword evidence="12" id="KW-1185">Reference proteome</keyword>
<comment type="similarity">
    <text evidence="1 5 9">Belongs to the adenosylhomocysteinase family.</text>
</comment>
<comment type="pathway">
    <text evidence="5 8">Amino-acid biosynthesis; L-homocysteine biosynthesis; L-homocysteine from S-adenosyl-L-homocysteine: step 1/1.</text>
</comment>
<feature type="binding site" evidence="5 6">
    <location>
        <position position="224"/>
    </location>
    <ligand>
        <name>substrate</name>
    </ligand>
</feature>
<keyword evidence="3 5" id="KW-0378">Hydrolase</keyword>
<dbReference type="InterPro" id="IPR042172">
    <property type="entry name" value="Adenosylhomocyst_ase-like_sf"/>
</dbReference>
<dbReference type="GO" id="GO:0006730">
    <property type="term" value="P:one-carbon metabolic process"/>
    <property type="evidence" value="ECO:0007669"/>
    <property type="project" value="UniProtKB-UniRule"/>
</dbReference>
<evidence type="ECO:0000256" key="9">
    <source>
        <dbReference type="RuleBase" id="RU004166"/>
    </source>
</evidence>
<dbReference type="GO" id="GO:0004013">
    <property type="term" value="F:adenosylhomocysteinase activity"/>
    <property type="evidence" value="ECO:0007669"/>
    <property type="project" value="UniProtKB-UniRule"/>
</dbReference>
<dbReference type="Gene3D" id="3.40.50.1480">
    <property type="entry name" value="Adenosylhomocysteinase-like"/>
    <property type="match status" value="1"/>
</dbReference>
<proteinExistence type="inferred from homology"/>
<dbReference type="InterPro" id="IPR000043">
    <property type="entry name" value="Adenosylhomocysteinase-like"/>
</dbReference>
<organism evidence="11 12">
    <name type="scientific">Nitratireductor aestuarii</name>
    <dbReference type="NCBI Taxonomy" id="1735103"/>
    <lineage>
        <taxon>Bacteria</taxon>
        <taxon>Pseudomonadati</taxon>
        <taxon>Pseudomonadota</taxon>
        <taxon>Alphaproteobacteria</taxon>
        <taxon>Hyphomicrobiales</taxon>
        <taxon>Phyllobacteriaceae</taxon>
        <taxon>Nitratireductor</taxon>
    </lineage>
</organism>
<dbReference type="SMART" id="SM00997">
    <property type="entry name" value="AdoHcyase_NAD"/>
    <property type="match status" value="1"/>
</dbReference>
<gene>
    <name evidence="5 11" type="primary">ahcY</name>
    <name evidence="11" type="ORF">GCM10011385_08560</name>
</gene>
<feature type="binding site" evidence="5">
    <location>
        <position position="312"/>
    </location>
    <ligand>
        <name>NAD(+)</name>
        <dbReference type="ChEBI" id="CHEBI:57540"/>
    </ligand>
</feature>
<dbReference type="SUPFAM" id="SSF51735">
    <property type="entry name" value="NAD(P)-binding Rossmann-fold domains"/>
    <property type="match status" value="1"/>
</dbReference>
<dbReference type="PANTHER" id="PTHR23420">
    <property type="entry name" value="ADENOSYLHOMOCYSTEINASE"/>
    <property type="match status" value="1"/>
</dbReference>
<dbReference type="GO" id="GO:0005829">
    <property type="term" value="C:cytosol"/>
    <property type="evidence" value="ECO:0007669"/>
    <property type="project" value="TreeGrafter"/>
</dbReference>
<feature type="binding site" evidence="5 7">
    <location>
        <position position="378"/>
    </location>
    <ligand>
        <name>NAD(+)</name>
        <dbReference type="ChEBI" id="CHEBI:57540"/>
    </ligand>
</feature>
<dbReference type="Pfam" id="PF05221">
    <property type="entry name" value="AdoHcyase"/>
    <property type="match status" value="1"/>
</dbReference>
<dbReference type="Proteomes" id="UP000636264">
    <property type="component" value="Unassembled WGS sequence"/>
</dbReference>
<dbReference type="GO" id="GO:0071269">
    <property type="term" value="P:L-homocysteine biosynthetic process"/>
    <property type="evidence" value="ECO:0007669"/>
    <property type="project" value="UniProtKB-UniRule"/>
</dbReference>
<evidence type="ECO:0000256" key="2">
    <source>
        <dbReference type="ARBA" id="ARBA00022563"/>
    </source>
</evidence>
<feature type="domain" description="S-adenosyl-L-homocysteine hydrolase NAD binding" evidence="10">
    <location>
        <begin position="225"/>
        <end position="384"/>
    </location>
</feature>
<dbReference type="GO" id="GO:0033353">
    <property type="term" value="P:S-adenosylmethionine cycle"/>
    <property type="evidence" value="ECO:0007669"/>
    <property type="project" value="TreeGrafter"/>
</dbReference>
<dbReference type="PANTHER" id="PTHR23420:SF0">
    <property type="entry name" value="ADENOSYLHOMOCYSTEINASE"/>
    <property type="match status" value="1"/>
</dbReference>
<dbReference type="AlphaFoldDB" id="A0A916RH53"/>
<evidence type="ECO:0000259" key="10">
    <source>
        <dbReference type="SMART" id="SM00997"/>
    </source>
</evidence>
<evidence type="ECO:0000256" key="1">
    <source>
        <dbReference type="ARBA" id="ARBA00007122"/>
    </source>
</evidence>
<feature type="binding site" evidence="5 7">
    <location>
        <position position="277"/>
    </location>
    <ligand>
        <name>NAD(+)</name>
        <dbReference type="ChEBI" id="CHEBI:57540"/>
    </ligand>
</feature>
<feature type="binding site" evidence="5 7">
    <location>
        <begin position="333"/>
        <end position="335"/>
    </location>
    <ligand>
        <name>NAD(+)</name>
        <dbReference type="ChEBI" id="CHEBI:57540"/>
    </ligand>
</feature>
<evidence type="ECO:0000256" key="6">
    <source>
        <dbReference type="PIRSR" id="PIRSR001109-1"/>
    </source>
</evidence>
<reference evidence="11" key="2">
    <citation type="submission" date="2020-09" db="EMBL/GenBank/DDBJ databases">
        <authorList>
            <person name="Sun Q."/>
            <person name="Zhou Y."/>
        </authorList>
    </citation>
    <scope>NUCLEOTIDE SEQUENCE</scope>
    <source>
        <strain evidence="11">CGMCC 1.15320</strain>
    </source>
</reference>
<dbReference type="NCBIfam" id="TIGR00936">
    <property type="entry name" value="ahcY"/>
    <property type="match status" value="1"/>
</dbReference>
<evidence type="ECO:0000256" key="4">
    <source>
        <dbReference type="ARBA" id="ARBA00023027"/>
    </source>
</evidence>
<dbReference type="CDD" id="cd00401">
    <property type="entry name" value="SAHH"/>
    <property type="match status" value="1"/>
</dbReference>
<dbReference type="FunFam" id="3.40.50.720:FF:000004">
    <property type="entry name" value="Adenosylhomocysteinase"/>
    <property type="match status" value="1"/>
</dbReference>
<keyword evidence="5" id="KW-0963">Cytoplasm</keyword>
<dbReference type="EC" id="3.13.2.1" evidence="5"/>
<feature type="binding site" evidence="5 6">
    <location>
        <position position="130"/>
    </location>
    <ligand>
        <name>substrate</name>
    </ligand>
</feature>
<dbReference type="PROSITE" id="PS00738">
    <property type="entry name" value="ADOHCYASE_1"/>
    <property type="match status" value="1"/>
</dbReference>
<dbReference type="HAMAP" id="MF_00563">
    <property type="entry name" value="AdoHcyase"/>
    <property type="match status" value="1"/>
</dbReference>
<sequence length="464" mass="51067">MAADYVVADISLADWGRKELDIAETEMPGLMACREEFGAEKPLRGARITGSLHMTIQTAVLIETLKELGAEVRWASCNIFSTQDHAAAAIAATGTPVFAVKGETLEEYWTYTDKIFQWPDGEPSNMILDDGGDATMYILLGARAEAGEDVLSNPGSEEEEFLFAQIKKRMAETPGFFTRQRDAIRGVTEETTTGVNRLYQLQKRGLLPFPAINVNDSVTKSKFDNKYGCKESLVDGIRRATDVMMAGKVAIVCGYGDVGKGSALSLQGAGARVKVTEADPICALQAAMDGFEVVTLDEAIDNADIIITATGNRDIVTVDQMRRMKDMAILGNIGHFDNEIQVSGLRNFQWTNIKPQVDMITFPDGKRIILLSEGRLLNLGNATGHPSFVMSASFTNQVLAQMELWLRPSQYENKVYVLPKHLDEKVARLHLGKLGVKLTQLTEEQAAYIGVTPEGPFKPDHYRY</sequence>
<comment type="function">
    <text evidence="5">May play a key role in the regulation of the intracellular concentration of adenosylhomocysteine.</text>
</comment>
<dbReference type="SMART" id="SM00996">
    <property type="entry name" value="AdoHcyase"/>
    <property type="match status" value="1"/>
</dbReference>
<evidence type="ECO:0000256" key="7">
    <source>
        <dbReference type="PIRSR" id="PIRSR001109-2"/>
    </source>
</evidence>
<evidence type="ECO:0000313" key="11">
    <source>
        <dbReference type="EMBL" id="GGA57411.1"/>
    </source>
</evidence>
<dbReference type="PIRSF" id="PIRSF001109">
    <property type="entry name" value="Ad_hcy_hydrolase"/>
    <property type="match status" value="1"/>
</dbReference>
<comment type="caution">
    <text evidence="11">The sequence shown here is derived from an EMBL/GenBank/DDBJ whole genome shotgun (WGS) entry which is preliminary data.</text>
</comment>
<keyword evidence="2 5" id="KW-0554">One-carbon metabolism</keyword>
<feature type="binding site" evidence="5 6">
    <location>
        <position position="55"/>
    </location>
    <ligand>
        <name>substrate</name>
    </ligand>
</feature>
<evidence type="ECO:0000313" key="12">
    <source>
        <dbReference type="Proteomes" id="UP000636264"/>
    </source>
</evidence>
<dbReference type="InterPro" id="IPR020082">
    <property type="entry name" value="S-Ado-L-homoCys_hydrolase_CS"/>
</dbReference>
<dbReference type="RefSeq" id="WP_188719716.1">
    <property type="nucleotide sequence ID" value="NZ_BMIF01000002.1"/>
</dbReference>
<comment type="cofactor">
    <cofactor evidence="5 7 8">
        <name>NAD(+)</name>
        <dbReference type="ChEBI" id="CHEBI:57540"/>
    </cofactor>
    <text evidence="5 7 8">Binds 1 NAD(+) per subunit.</text>
</comment>
<comment type="catalytic activity">
    <reaction evidence="5 8">
        <text>S-adenosyl-L-homocysteine + H2O = L-homocysteine + adenosine</text>
        <dbReference type="Rhea" id="RHEA:21708"/>
        <dbReference type="ChEBI" id="CHEBI:15377"/>
        <dbReference type="ChEBI" id="CHEBI:16335"/>
        <dbReference type="ChEBI" id="CHEBI:57856"/>
        <dbReference type="ChEBI" id="CHEBI:58199"/>
        <dbReference type="EC" id="3.13.2.1"/>
    </reaction>
</comment>
<name>A0A916RH53_9HYPH</name>
<dbReference type="InterPro" id="IPR015878">
    <property type="entry name" value="Ado_hCys_hydrolase_NAD-bd"/>
</dbReference>
<feature type="binding site" evidence="5 6">
    <location>
        <position position="220"/>
    </location>
    <ligand>
        <name>substrate</name>
    </ligand>
</feature>
<evidence type="ECO:0000256" key="3">
    <source>
        <dbReference type="ARBA" id="ARBA00022801"/>
    </source>
</evidence>